<sequence length="60" mass="6704">MSLFLVKNDGASPEDQADAATDPTMAAIMGYIKDKIHHTCIEPTSLRCKDLGWLKNLYTY</sequence>
<evidence type="ECO:0000313" key="1">
    <source>
        <dbReference type="EMBL" id="MFD2617932.1"/>
    </source>
</evidence>
<name>A0ABW5PTC8_9BACI</name>
<dbReference type="Proteomes" id="UP001597458">
    <property type="component" value="Unassembled WGS sequence"/>
</dbReference>
<gene>
    <name evidence="1" type="ORF">ACFSTF_11495</name>
</gene>
<proteinExistence type="predicted"/>
<organism evidence="1 2">
    <name type="scientific">Terrilactibacillus laevilacticus</name>
    <dbReference type="NCBI Taxonomy" id="1380157"/>
    <lineage>
        <taxon>Bacteria</taxon>
        <taxon>Bacillati</taxon>
        <taxon>Bacillota</taxon>
        <taxon>Bacilli</taxon>
        <taxon>Bacillales</taxon>
        <taxon>Bacillaceae</taxon>
        <taxon>Terrilactibacillus</taxon>
    </lineage>
</organism>
<comment type="caution">
    <text evidence="1">The sequence shown here is derived from an EMBL/GenBank/DDBJ whole genome shotgun (WGS) entry which is preliminary data.</text>
</comment>
<protein>
    <submittedName>
        <fullName evidence="1">Uncharacterized protein</fullName>
    </submittedName>
</protein>
<dbReference type="RefSeq" id="WP_181406419.1">
    <property type="nucleotide sequence ID" value="NZ_VDCY01000004.1"/>
</dbReference>
<keyword evidence="2" id="KW-1185">Reference proteome</keyword>
<dbReference type="EMBL" id="JBHUMR010000014">
    <property type="protein sequence ID" value="MFD2617932.1"/>
    <property type="molecule type" value="Genomic_DNA"/>
</dbReference>
<reference evidence="2" key="1">
    <citation type="journal article" date="2019" name="Int. J. Syst. Evol. Microbiol.">
        <title>The Global Catalogue of Microorganisms (GCM) 10K type strain sequencing project: providing services to taxonomists for standard genome sequencing and annotation.</title>
        <authorList>
            <consortium name="The Broad Institute Genomics Platform"/>
            <consortium name="The Broad Institute Genome Sequencing Center for Infectious Disease"/>
            <person name="Wu L."/>
            <person name="Ma J."/>
        </authorList>
    </citation>
    <scope>NUCLEOTIDE SEQUENCE [LARGE SCALE GENOMIC DNA]</scope>
    <source>
        <strain evidence="2">TISTR 2241</strain>
    </source>
</reference>
<evidence type="ECO:0000313" key="2">
    <source>
        <dbReference type="Proteomes" id="UP001597458"/>
    </source>
</evidence>
<accession>A0ABW5PTC8</accession>